<dbReference type="Pfam" id="PF01408">
    <property type="entry name" value="GFO_IDH_MocA"/>
    <property type="match status" value="1"/>
</dbReference>
<evidence type="ECO:0000313" key="4">
    <source>
        <dbReference type="EMBL" id="KRM96055.1"/>
    </source>
</evidence>
<organism evidence="4 5">
    <name type="scientific">Liquorilactobacillus aquaticus DSM 21051</name>
    <dbReference type="NCBI Taxonomy" id="1423725"/>
    <lineage>
        <taxon>Bacteria</taxon>
        <taxon>Bacillati</taxon>
        <taxon>Bacillota</taxon>
        <taxon>Bacilli</taxon>
        <taxon>Lactobacillales</taxon>
        <taxon>Lactobacillaceae</taxon>
        <taxon>Liquorilactobacillus</taxon>
    </lineage>
</organism>
<accession>A0A0R2CWK4</accession>
<dbReference type="GO" id="GO:0000166">
    <property type="term" value="F:nucleotide binding"/>
    <property type="evidence" value="ECO:0007669"/>
    <property type="project" value="InterPro"/>
</dbReference>
<dbReference type="EMBL" id="AYZD01000017">
    <property type="protein sequence ID" value="KRM96055.1"/>
    <property type="molecule type" value="Genomic_DNA"/>
</dbReference>
<dbReference type="STRING" id="1423725.FC19_GL001122"/>
<dbReference type="Proteomes" id="UP000051015">
    <property type="component" value="Unassembled WGS sequence"/>
</dbReference>
<feature type="domain" description="Gfo/Idh/MocA-like oxidoreductase C-terminal" evidence="3">
    <location>
        <begin position="184"/>
        <end position="300"/>
    </location>
</feature>
<evidence type="ECO:0000256" key="1">
    <source>
        <dbReference type="ARBA" id="ARBA00010928"/>
    </source>
</evidence>
<sequence length="340" mass="38249">MKEGILMADNAELRFGIIGTGWISQKFVRALRAVDNVSVVAVYSRTLSKGTSFVKTISEHIIVYTDLDQMLLDKQIDAIYIASPNSAHYTQIISCLTHEKHVLVEKPAVVTSNQFLKIEKLLQKKPNLYFMEAMKNIFLPSFEQTAALIPQLGPLDGANLIYLTSDLKKSDLQNLQRLPSVLSRKAARGVLYDLGVYLISSALNWFGTPIKVEYYPKLIDNPDGADYYGHGTLFYKTFNVDILIGNMTSSQAPSEIYGSQGTLVLNHPTHLENITLLKKDNTTTDIKVPAISNTMMPEIEHFTKIIFSENYEEMQRLLILTKTSTNILQTMRENAGFDFP</sequence>
<dbReference type="Pfam" id="PF02894">
    <property type="entry name" value="GFO_IDH_MocA_C"/>
    <property type="match status" value="1"/>
</dbReference>
<dbReference type="PANTHER" id="PTHR43054:SF1">
    <property type="entry name" value="SCYLLO-INOSITOL 2-DEHYDROGENASE (NADP(+)) IOLU"/>
    <property type="match status" value="1"/>
</dbReference>
<dbReference type="InterPro" id="IPR004104">
    <property type="entry name" value="Gfo/Idh/MocA-like_OxRdtase_C"/>
</dbReference>
<gene>
    <name evidence="4" type="ORF">FC19_GL001122</name>
</gene>
<dbReference type="InterPro" id="IPR000683">
    <property type="entry name" value="Gfo/Idh/MocA-like_OxRdtase_N"/>
</dbReference>
<reference evidence="4 5" key="1">
    <citation type="journal article" date="2015" name="Genome Announc.">
        <title>Expanding the biotechnology potential of lactobacilli through comparative genomics of 213 strains and associated genera.</title>
        <authorList>
            <person name="Sun Z."/>
            <person name="Harris H.M."/>
            <person name="McCann A."/>
            <person name="Guo C."/>
            <person name="Argimon S."/>
            <person name="Zhang W."/>
            <person name="Yang X."/>
            <person name="Jeffery I.B."/>
            <person name="Cooney J.C."/>
            <person name="Kagawa T.F."/>
            <person name="Liu W."/>
            <person name="Song Y."/>
            <person name="Salvetti E."/>
            <person name="Wrobel A."/>
            <person name="Rasinkangas P."/>
            <person name="Parkhill J."/>
            <person name="Rea M.C."/>
            <person name="O'Sullivan O."/>
            <person name="Ritari J."/>
            <person name="Douillard F.P."/>
            <person name="Paul Ross R."/>
            <person name="Yang R."/>
            <person name="Briner A.E."/>
            <person name="Felis G.E."/>
            <person name="de Vos W.M."/>
            <person name="Barrangou R."/>
            <person name="Klaenhammer T.R."/>
            <person name="Caufield P.W."/>
            <person name="Cui Y."/>
            <person name="Zhang H."/>
            <person name="O'Toole P.W."/>
        </authorList>
    </citation>
    <scope>NUCLEOTIDE SEQUENCE [LARGE SCALE GENOMIC DNA]</scope>
    <source>
        <strain evidence="4 5">DSM 21051</strain>
    </source>
</reference>
<dbReference type="Gene3D" id="3.30.360.10">
    <property type="entry name" value="Dihydrodipicolinate Reductase, domain 2"/>
    <property type="match status" value="1"/>
</dbReference>
<dbReference type="SUPFAM" id="SSF51735">
    <property type="entry name" value="NAD(P)-binding Rossmann-fold domains"/>
    <property type="match status" value="1"/>
</dbReference>
<protein>
    <submittedName>
        <fullName evidence="4">Dehydrogenase related protein</fullName>
    </submittedName>
</protein>
<evidence type="ECO:0000313" key="5">
    <source>
        <dbReference type="Proteomes" id="UP000051015"/>
    </source>
</evidence>
<dbReference type="InterPro" id="IPR036291">
    <property type="entry name" value="NAD(P)-bd_dom_sf"/>
</dbReference>
<keyword evidence="5" id="KW-1185">Reference proteome</keyword>
<evidence type="ECO:0000259" key="2">
    <source>
        <dbReference type="Pfam" id="PF01408"/>
    </source>
</evidence>
<comment type="similarity">
    <text evidence="1">Belongs to the Gfo/Idh/MocA family.</text>
</comment>
<comment type="caution">
    <text evidence="4">The sequence shown here is derived from an EMBL/GenBank/DDBJ whole genome shotgun (WGS) entry which is preliminary data.</text>
</comment>
<dbReference type="OrthoDB" id="9815825at2"/>
<proteinExistence type="inferred from homology"/>
<dbReference type="AlphaFoldDB" id="A0A0R2CWK4"/>
<evidence type="ECO:0000259" key="3">
    <source>
        <dbReference type="Pfam" id="PF02894"/>
    </source>
</evidence>
<name>A0A0R2CWK4_9LACO</name>
<dbReference type="PANTHER" id="PTHR43054">
    <property type="match status" value="1"/>
</dbReference>
<dbReference type="PATRIC" id="fig|1423725.3.peg.1156"/>
<feature type="domain" description="Gfo/Idh/MocA-like oxidoreductase N-terminal" evidence="2">
    <location>
        <begin position="13"/>
        <end position="131"/>
    </location>
</feature>
<dbReference type="SUPFAM" id="SSF55347">
    <property type="entry name" value="Glyceraldehyde-3-phosphate dehydrogenase-like, C-terminal domain"/>
    <property type="match status" value="1"/>
</dbReference>
<dbReference type="Gene3D" id="3.40.50.720">
    <property type="entry name" value="NAD(P)-binding Rossmann-like Domain"/>
    <property type="match status" value="1"/>
</dbReference>